<comment type="caution">
    <text evidence="4">The sequence shown here is derived from an EMBL/GenBank/DDBJ whole genome shotgun (WGS) entry which is preliminary data.</text>
</comment>
<dbReference type="Proteomes" id="UP001396898">
    <property type="component" value="Unassembled WGS sequence"/>
</dbReference>
<feature type="compositionally biased region" description="Basic and acidic residues" evidence="2">
    <location>
        <begin position="997"/>
        <end position="1006"/>
    </location>
</feature>
<reference evidence="4 5" key="1">
    <citation type="submission" date="2023-01" db="EMBL/GenBank/DDBJ databases">
        <title>Analysis of 21 Apiospora genomes using comparative genomics revels a genus with tremendous synthesis potential of carbohydrate active enzymes and secondary metabolites.</title>
        <authorList>
            <person name="Sorensen T."/>
        </authorList>
    </citation>
    <scope>NUCLEOTIDE SEQUENCE [LARGE SCALE GENOMIC DNA]</scope>
    <source>
        <strain evidence="4 5">CBS 20057</strain>
    </source>
</reference>
<dbReference type="InterPro" id="IPR056599">
    <property type="entry name" value="AAA_lid_fung"/>
</dbReference>
<proteinExistence type="predicted"/>
<evidence type="ECO:0000256" key="1">
    <source>
        <dbReference type="SAM" id="Coils"/>
    </source>
</evidence>
<name>A0ABR1R4H0_9PEZI</name>
<dbReference type="CDD" id="cd19481">
    <property type="entry name" value="RecA-like_protease"/>
    <property type="match status" value="1"/>
</dbReference>
<protein>
    <recommendedName>
        <fullName evidence="3">AAA+ ATPase domain-containing protein</fullName>
    </recommendedName>
</protein>
<feature type="domain" description="AAA+ ATPase" evidence="3">
    <location>
        <begin position="647"/>
        <end position="774"/>
    </location>
</feature>
<organism evidence="4 5">
    <name type="scientific">Apiospora marii</name>
    <dbReference type="NCBI Taxonomy" id="335849"/>
    <lineage>
        <taxon>Eukaryota</taxon>
        <taxon>Fungi</taxon>
        <taxon>Dikarya</taxon>
        <taxon>Ascomycota</taxon>
        <taxon>Pezizomycotina</taxon>
        <taxon>Sordariomycetes</taxon>
        <taxon>Xylariomycetidae</taxon>
        <taxon>Amphisphaeriales</taxon>
        <taxon>Apiosporaceae</taxon>
        <taxon>Apiospora</taxon>
    </lineage>
</organism>
<dbReference type="EMBL" id="JAQQWI010000019">
    <property type="protein sequence ID" value="KAK7999089.1"/>
    <property type="molecule type" value="Genomic_DNA"/>
</dbReference>
<dbReference type="InterPro" id="IPR003959">
    <property type="entry name" value="ATPase_AAA_core"/>
</dbReference>
<dbReference type="PANTHER" id="PTHR46411">
    <property type="entry name" value="FAMILY ATPASE, PUTATIVE-RELATED"/>
    <property type="match status" value="1"/>
</dbReference>
<dbReference type="SUPFAM" id="SSF52540">
    <property type="entry name" value="P-loop containing nucleoside triphosphate hydrolases"/>
    <property type="match status" value="1"/>
</dbReference>
<gene>
    <name evidence="4" type="ORF">PG991_014764</name>
</gene>
<dbReference type="Pfam" id="PF23232">
    <property type="entry name" value="AAA_lid_13"/>
    <property type="match status" value="1"/>
</dbReference>
<keyword evidence="1" id="KW-0175">Coiled coil</keyword>
<feature type="region of interest" description="Disordered" evidence="2">
    <location>
        <begin position="1"/>
        <end position="38"/>
    </location>
</feature>
<dbReference type="InterPro" id="IPR054289">
    <property type="entry name" value="DUF7025"/>
</dbReference>
<dbReference type="PANTHER" id="PTHR46411:SF2">
    <property type="entry name" value="AAA+ ATPASE DOMAIN-CONTAINING PROTEIN"/>
    <property type="match status" value="1"/>
</dbReference>
<dbReference type="Pfam" id="PF22942">
    <property type="entry name" value="DUF7025"/>
    <property type="match status" value="1"/>
</dbReference>
<keyword evidence="5" id="KW-1185">Reference proteome</keyword>
<feature type="coiled-coil region" evidence="1">
    <location>
        <begin position="94"/>
        <end position="121"/>
    </location>
</feature>
<feature type="region of interest" description="Disordered" evidence="2">
    <location>
        <begin position="907"/>
        <end position="1014"/>
    </location>
</feature>
<feature type="compositionally biased region" description="Basic and acidic residues" evidence="2">
    <location>
        <begin position="1"/>
        <end position="21"/>
    </location>
</feature>
<dbReference type="Gene3D" id="3.40.50.300">
    <property type="entry name" value="P-loop containing nucleotide triphosphate hydrolases"/>
    <property type="match status" value="1"/>
</dbReference>
<evidence type="ECO:0000313" key="5">
    <source>
        <dbReference type="Proteomes" id="UP001396898"/>
    </source>
</evidence>
<feature type="compositionally biased region" description="Acidic residues" evidence="2">
    <location>
        <begin position="947"/>
        <end position="967"/>
    </location>
</feature>
<dbReference type="InterPro" id="IPR027417">
    <property type="entry name" value="P-loop_NTPase"/>
</dbReference>
<feature type="compositionally biased region" description="Low complexity" evidence="2">
    <location>
        <begin position="922"/>
        <end position="932"/>
    </location>
</feature>
<evidence type="ECO:0000259" key="3">
    <source>
        <dbReference type="SMART" id="SM00382"/>
    </source>
</evidence>
<dbReference type="SMART" id="SM00382">
    <property type="entry name" value="AAA"/>
    <property type="match status" value="1"/>
</dbReference>
<accession>A0ABR1R4H0</accession>
<evidence type="ECO:0000313" key="4">
    <source>
        <dbReference type="EMBL" id="KAK7999089.1"/>
    </source>
</evidence>
<feature type="compositionally biased region" description="Low complexity" evidence="2">
    <location>
        <begin position="977"/>
        <end position="987"/>
    </location>
</feature>
<sequence>MAPELERRASSPRSKNPDKGDTAITASEQIATVSDDDKTNAVLREANMIREEREDTQDLERKLEDITFYMGDFLDRERDDGTLAIRSKQAVLYFTYAELRIERLEKELKKVKQELYNLPDDAEVRGNHDGHPVYRHLLQRSNPSQFRLSKTSFDVPREDRAALEVLITAHVEKKHQQAESTLVSDSTRFGGDQASIQWSPERLRIRSRPLLLHLQKVTATQISDGLSVPEKDSPESSTVFLRPFKLFVAFEKEIRRSIVDVEASVQLQEQDKSVPGETKRISDKPDFDNKDLLEDLKLLIQFMDEDLRPTFDLRQRIKECTAEMIAYADVWHLFHRGGYVLLQSDPTHAYRVLQFTGGRPPLIDRFLPGRSIPAGTQPKQAVDGFNVDCLSVESDGSGYVPTLTTVSILPYLGYVPIKSLAVYPMELDPEAAAKKRYFMEKGRKYLDLTMRPYAHKNFVGKTLDQPSHDLDAQVIVDTALAIHSNPDWKPNAKITLEDLTQFDLRETRIKPYCFHRNVSVSEGCCGSDIAFKDWEMDQIHLDSFVQENGRLFAGRDAKDMGKEDLLLLPTWVRGFVLRTRRWATIPISDLSEVRFDNDFENLMLPKENKSTIQALVKTHENARGSFVDASTSGSVGSGIDLVRGKGSGLILLLHGAPGVGKTSTAECVADDTKRPLFPVTCGDIGETATEVEENLQHHFQMAHKWGCVLLLDEADVFLAKRTRADLRRNAVTSVFLRSLEYYAGILFLTTNRVGNIDPAFKSRIHLSLLYQPFDRAATRRLYEIFLDRTRAEQRRRGPAHFEIKRKDILAFAKENFREMKREGLGAWNGRQIRNTFQAAISLAESEYQKQLVDGKYPKGKKLPELGRSQLATVADRSKQFDRYLMTTLGMDESDLAYEEQWRADQFNTSSTAPAAKEKRAAAAKPSATPTARHQAKGRAGRAPEVSSSDDEDSSSSDDDDDDDDEEDSGRGSDDAKSAAGAAATSDGSDGDADEKELEAKIRELMRRQKKKGKK</sequence>
<evidence type="ECO:0000256" key="2">
    <source>
        <dbReference type="SAM" id="MobiDB-lite"/>
    </source>
</evidence>
<dbReference type="Pfam" id="PF00004">
    <property type="entry name" value="AAA"/>
    <property type="match status" value="1"/>
</dbReference>
<dbReference type="InterPro" id="IPR003593">
    <property type="entry name" value="AAA+_ATPase"/>
</dbReference>